<gene>
    <name evidence="2" type="ORF">Tco_1111796</name>
</gene>
<evidence type="ECO:0000256" key="1">
    <source>
        <dbReference type="SAM" id="MobiDB-lite"/>
    </source>
</evidence>
<feature type="compositionally biased region" description="Low complexity" evidence="1">
    <location>
        <begin position="246"/>
        <end position="258"/>
    </location>
</feature>
<protein>
    <submittedName>
        <fullName evidence="2">Uncharacterized protein</fullName>
    </submittedName>
</protein>
<proteinExistence type="predicted"/>
<feature type="region of interest" description="Disordered" evidence="1">
    <location>
        <begin position="17"/>
        <end position="56"/>
    </location>
</feature>
<accession>A0ABQ5IQH0</accession>
<comment type="caution">
    <text evidence="2">The sequence shown here is derived from an EMBL/GenBank/DDBJ whole genome shotgun (WGS) entry which is preliminary data.</text>
</comment>
<dbReference type="EMBL" id="BQNB010020966">
    <property type="protein sequence ID" value="GJU01458.1"/>
    <property type="molecule type" value="Genomic_DNA"/>
</dbReference>
<keyword evidence="3" id="KW-1185">Reference proteome</keyword>
<sequence length="276" mass="31430">MHKNTVCDLNKKKELLDEKMKESDQTRVSDENGETGEKVRSRSCNENNDEIGASGDEFRVNSVEISSDCDDCNSESGDVDSVKNHDAEDVMIEQIIDNGKVNSENGNEVGMDERFHAAEKDNTDVNDSQPKSYNVTKQNKATYAVMNKLILPCDRNEDGMNVVLKNSPWMKSRGRIGFARVLVEVDAGKQFKEGIDVQYRDNNGNIYKNLLRKRPRSSEELEQMVNGKEEQQTKDKFTEIQRKKNQQNNMNKQNQQNNYGRRNFGANIAGSRMTSE</sequence>
<evidence type="ECO:0000313" key="3">
    <source>
        <dbReference type="Proteomes" id="UP001151760"/>
    </source>
</evidence>
<reference evidence="2" key="2">
    <citation type="submission" date="2022-01" db="EMBL/GenBank/DDBJ databases">
        <authorList>
            <person name="Yamashiro T."/>
            <person name="Shiraishi A."/>
            <person name="Satake H."/>
            <person name="Nakayama K."/>
        </authorList>
    </citation>
    <scope>NUCLEOTIDE SEQUENCE</scope>
</reference>
<feature type="compositionally biased region" description="Basic and acidic residues" evidence="1">
    <location>
        <begin position="17"/>
        <end position="40"/>
    </location>
</feature>
<feature type="region of interest" description="Disordered" evidence="1">
    <location>
        <begin position="242"/>
        <end position="276"/>
    </location>
</feature>
<dbReference type="Proteomes" id="UP001151760">
    <property type="component" value="Unassembled WGS sequence"/>
</dbReference>
<evidence type="ECO:0000313" key="2">
    <source>
        <dbReference type="EMBL" id="GJU01458.1"/>
    </source>
</evidence>
<organism evidence="2 3">
    <name type="scientific">Tanacetum coccineum</name>
    <dbReference type="NCBI Taxonomy" id="301880"/>
    <lineage>
        <taxon>Eukaryota</taxon>
        <taxon>Viridiplantae</taxon>
        <taxon>Streptophyta</taxon>
        <taxon>Embryophyta</taxon>
        <taxon>Tracheophyta</taxon>
        <taxon>Spermatophyta</taxon>
        <taxon>Magnoliopsida</taxon>
        <taxon>eudicotyledons</taxon>
        <taxon>Gunneridae</taxon>
        <taxon>Pentapetalae</taxon>
        <taxon>asterids</taxon>
        <taxon>campanulids</taxon>
        <taxon>Asterales</taxon>
        <taxon>Asteraceae</taxon>
        <taxon>Asteroideae</taxon>
        <taxon>Anthemideae</taxon>
        <taxon>Anthemidinae</taxon>
        <taxon>Tanacetum</taxon>
    </lineage>
</organism>
<name>A0ABQ5IQH0_9ASTR</name>
<reference evidence="2" key="1">
    <citation type="journal article" date="2022" name="Int. J. Mol. Sci.">
        <title>Draft Genome of Tanacetum Coccineum: Genomic Comparison of Closely Related Tanacetum-Family Plants.</title>
        <authorList>
            <person name="Yamashiro T."/>
            <person name="Shiraishi A."/>
            <person name="Nakayama K."/>
            <person name="Satake H."/>
        </authorList>
    </citation>
    <scope>NUCLEOTIDE SEQUENCE</scope>
</reference>